<organism evidence="1 2">
    <name type="scientific">Shuttleworthella satelles DSM 14600</name>
    <dbReference type="NCBI Taxonomy" id="626523"/>
    <lineage>
        <taxon>Bacteria</taxon>
        <taxon>Bacillati</taxon>
        <taxon>Bacillota</taxon>
        <taxon>Clostridia</taxon>
        <taxon>Lachnospirales</taxon>
        <taxon>Lachnospiraceae</taxon>
        <taxon>Shuttleworthella</taxon>
    </lineage>
</organism>
<dbReference type="HOGENOM" id="CLU_3257815_0_0_9"/>
<name>C4G7Y7_9FIRM</name>
<proteinExistence type="predicted"/>
<dbReference type="Proteomes" id="UP000003494">
    <property type="component" value="Unassembled WGS sequence"/>
</dbReference>
<protein>
    <submittedName>
        <fullName evidence="1">Uncharacterized protein</fullName>
    </submittedName>
</protein>
<accession>C4G7Y7</accession>
<keyword evidence="2" id="KW-1185">Reference proteome</keyword>
<dbReference type="EMBL" id="ACIP02000001">
    <property type="protein sequence ID" value="EEP28779.1"/>
    <property type="molecule type" value="Genomic_DNA"/>
</dbReference>
<evidence type="ECO:0000313" key="1">
    <source>
        <dbReference type="EMBL" id="EEP28779.1"/>
    </source>
</evidence>
<evidence type="ECO:0000313" key="2">
    <source>
        <dbReference type="Proteomes" id="UP000003494"/>
    </source>
</evidence>
<dbReference type="AlphaFoldDB" id="C4G7Y7"/>
<comment type="caution">
    <text evidence="1">The sequence shown here is derived from an EMBL/GenBank/DDBJ whole genome shotgun (WGS) entry which is preliminary data.</text>
</comment>
<gene>
    <name evidence="1" type="ORF">GCWU000342_00121</name>
</gene>
<reference evidence="1" key="1">
    <citation type="submission" date="2009-04" db="EMBL/GenBank/DDBJ databases">
        <authorList>
            <person name="Weinstock G."/>
            <person name="Sodergren E."/>
            <person name="Clifton S."/>
            <person name="Fulton L."/>
            <person name="Fulton B."/>
            <person name="Courtney L."/>
            <person name="Fronick C."/>
            <person name="Harrison M."/>
            <person name="Strong C."/>
            <person name="Farmer C."/>
            <person name="Delahaunty K."/>
            <person name="Markovic C."/>
            <person name="Hall O."/>
            <person name="Minx P."/>
            <person name="Tomlinson C."/>
            <person name="Mitreva M."/>
            <person name="Nelson J."/>
            <person name="Hou S."/>
            <person name="Wollam A."/>
            <person name="Pepin K.H."/>
            <person name="Johnson M."/>
            <person name="Bhonagiri V."/>
            <person name="Nash W.E."/>
            <person name="Warren W."/>
            <person name="Chinwalla A."/>
            <person name="Mardis E.R."/>
            <person name="Wilson R.K."/>
        </authorList>
    </citation>
    <scope>NUCLEOTIDE SEQUENCE [LARGE SCALE GENOMIC DNA]</scope>
    <source>
        <strain evidence="1">DSM 14600</strain>
    </source>
</reference>
<sequence length="42" mass="5038">MSGDRIRLWRIRGDEQLLLTARFCAWQGLNYRKKSNTIEEVL</sequence>